<protein>
    <submittedName>
        <fullName evidence="1">Uncharacterized protein</fullName>
    </submittedName>
</protein>
<dbReference type="AlphaFoldDB" id="A0A1Q9LSA8"/>
<proteinExistence type="predicted"/>
<comment type="caution">
    <text evidence="1">The sequence shown here is derived from an EMBL/GenBank/DDBJ whole genome shotgun (WGS) entry which is preliminary data.</text>
</comment>
<name>A0A1Q9LSA8_9PSEU</name>
<dbReference type="Proteomes" id="UP000186040">
    <property type="component" value="Unassembled WGS sequence"/>
</dbReference>
<reference evidence="1 2" key="1">
    <citation type="submission" date="2016-10" db="EMBL/GenBank/DDBJ databases">
        <title>The Draft Genome Sequence of Actinokineospora bangkokensis 44EHWT reveals the biosynthetic pathway of antifungal compounds Thailandins with unusual extender unit butylmalonyl-CoA.</title>
        <authorList>
            <person name="Greule A."/>
            <person name="Intra B."/>
            <person name="Flemming S."/>
            <person name="Rommel M.G."/>
            <person name="Panbangred W."/>
            <person name="Bechthold A."/>
        </authorList>
    </citation>
    <scope>NUCLEOTIDE SEQUENCE [LARGE SCALE GENOMIC DNA]</scope>
    <source>
        <strain evidence="1 2">44EHW</strain>
    </source>
</reference>
<dbReference type="STRING" id="1193682.BJP25_09190"/>
<accession>A0A1Q9LSA8</accession>
<evidence type="ECO:0000313" key="1">
    <source>
        <dbReference type="EMBL" id="OLR94893.1"/>
    </source>
</evidence>
<dbReference type="EMBL" id="MKQR01000006">
    <property type="protein sequence ID" value="OLR94893.1"/>
    <property type="molecule type" value="Genomic_DNA"/>
</dbReference>
<keyword evidence="2" id="KW-1185">Reference proteome</keyword>
<gene>
    <name evidence="1" type="ORF">BJP25_09190</name>
</gene>
<organism evidence="1 2">
    <name type="scientific">Actinokineospora bangkokensis</name>
    <dbReference type="NCBI Taxonomy" id="1193682"/>
    <lineage>
        <taxon>Bacteria</taxon>
        <taxon>Bacillati</taxon>
        <taxon>Actinomycetota</taxon>
        <taxon>Actinomycetes</taxon>
        <taxon>Pseudonocardiales</taxon>
        <taxon>Pseudonocardiaceae</taxon>
        <taxon>Actinokineospora</taxon>
    </lineage>
</organism>
<sequence>MLAHARQLLDGSVPLPAGTARVAAAMLIRRALEELAAEWSGCPEATTRSQLVIAARRLPPTEAERACLAWFALSEACHHHAYRLPPNPVELVRWLSVVGGLPAPHP</sequence>
<evidence type="ECO:0000313" key="2">
    <source>
        <dbReference type="Proteomes" id="UP000186040"/>
    </source>
</evidence>